<feature type="domain" description="Carbohydrate kinase PfkB" evidence="7">
    <location>
        <begin position="7"/>
        <end position="291"/>
    </location>
</feature>
<dbReference type="InterPro" id="IPR029056">
    <property type="entry name" value="Ribokinase-like"/>
</dbReference>
<name>A0ABY9T0J6_BREBE</name>
<evidence type="ECO:0000313" key="8">
    <source>
        <dbReference type="EMBL" id="WNC13625.1"/>
    </source>
</evidence>
<comment type="similarity">
    <text evidence="1">Belongs to the carbohydrate kinase pfkB family.</text>
</comment>
<evidence type="ECO:0000256" key="4">
    <source>
        <dbReference type="ARBA" id="ARBA00022777"/>
    </source>
</evidence>
<keyword evidence="9" id="KW-1185">Reference proteome</keyword>
<dbReference type="Gene3D" id="3.40.1190.20">
    <property type="match status" value="1"/>
</dbReference>
<keyword evidence="3 6" id="KW-0547">Nucleotide-binding</keyword>
<keyword evidence="4" id="KW-0418">Kinase</keyword>
<evidence type="ECO:0000313" key="9">
    <source>
        <dbReference type="Proteomes" id="UP001256827"/>
    </source>
</evidence>
<evidence type="ECO:0000256" key="6">
    <source>
        <dbReference type="PIRNR" id="PIRNR000535"/>
    </source>
</evidence>
<protein>
    <recommendedName>
        <fullName evidence="6">Tagatose-6-phosphate kinase</fullName>
        <ecNumber evidence="6">2.7.1.144</ecNumber>
    </recommendedName>
</protein>
<keyword evidence="5 6" id="KW-0067">ATP-binding</keyword>
<accession>A0ABY9T0J6</accession>
<evidence type="ECO:0000256" key="1">
    <source>
        <dbReference type="ARBA" id="ARBA00005380"/>
    </source>
</evidence>
<dbReference type="EC" id="2.7.1.144" evidence="6"/>
<dbReference type="Pfam" id="PF00294">
    <property type="entry name" value="PfkB"/>
    <property type="match status" value="1"/>
</dbReference>
<sequence length="306" mass="31813">MLVTVTLNAAIDKTYRLSRFLPGQLHRTKEQLSLPGGKGINVARVAKSLGADVIATGIVAGHNGRFIAEGCAQAGIAPAFVEAEGESRCCLTLLDDETKAVTEVLEQGPTVSAAAFEQLFDKVRLLASQAAFVAFSGSLPAGVPDDAYATLIDQVRKAGALPVLDASGKALACGLSGRPYLVKPNRDEAEALLGYPLESEAAVDQALREIHGLGAGHVLLSLGEEGAWFSTGAERWRVPAFVLEEVANPVGCGDALLAGVLAGRLKGLDWKAAVRLGMASAGANALSIGAGMIDPVVVERLLHQER</sequence>
<comment type="catalytic activity">
    <reaction evidence="6">
        <text>D-tagatofuranose 6-phosphate + ATP = D-tagatofuranose 1,6-bisphosphate + ADP + H(+)</text>
        <dbReference type="Rhea" id="RHEA:12420"/>
        <dbReference type="ChEBI" id="CHEBI:15378"/>
        <dbReference type="ChEBI" id="CHEBI:30616"/>
        <dbReference type="ChEBI" id="CHEBI:58694"/>
        <dbReference type="ChEBI" id="CHEBI:58695"/>
        <dbReference type="ChEBI" id="CHEBI:456216"/>
        <dbReference type="EC" id="2.7.1.144"/>
    </reaction>
</comment>
<comment type="similarity">
    <text evidence="6">Belongs to the carbohydrate kinase PfkB family. LacC subfamily.</text>
</comment>
<gene>
    <name evidence="8" type="ORF">RGB73_23485</name>
</gene>
<keyword evidence="6" id="KW-0423">Lactose metabolism</keyword>
<dbReference type="CDD" id="cd01164">
    <property type="entry name" value="FruK_PfkB_like"/>
    <property type="match status" value="1"/>
</dbReference>
<dbReference type="PANTHER" id="PTHR46566:SF2">
    <property type="entry name" value="ATP-DEPENDENT 6-PHOSPHOFRUCTOKINASE ISOZYME 2"/>
    <property type="match status" value="1"/>
</dbReference>
<keyword evidence="2 6" id="KW-0808">Transferase</keyword>
<dbReference type="Proteomes" id="UP001256827">
    <property type="component" value="Chromosome"/>
</dbReference>
<proteinExistence type="inferred from homology"/>
<reference evidence="8 9" key="1">
    <citation type="submission" date="2023-09" db="EMBL/GenBank/DDBJ databases">
        <title>Complete Genome and Methylome dissection of Bacillus brevis NEB573 original source of BbsI restriction endonuclease.</title>
        <authorList>
            <person name="Fomenkov A."/>
            <person name="Roberts R.D."/>
        </authorList>
    </citation>
    <scope>NUCLEOTIDE SEQUENCE [LARGE SCALE GENOMIC DNA]</scope>
    <source>
        <strain evidence="8 9">NEB573</strain>
    </source>
</reference>
<dbReference type="InterPro" id="IPR011611">
    <property type="entry name" value="PfkB_dom"/>
</dbReference>
<dbReference type="EMBL" id="CP134050">
    <property type="protein sequence ID" value="WNC13625.1"/>
    <property type="molecule type" value="Genomic_DNA"/>
</dbReference>
<dbReference type="PANTHER" id="PTHR46566">
    <property type="entry name" value="1-PHOSPHOFRUCTOKINASE-RELATED"/>
    <property type="match status" value="1"/>
</dbReference>
<comment type="pathway">
    <text evidence="6">Carbohydrate metabolism; D-tagatose 6-phosphate degradation; D-glyceraldehyde 3-phosphate and glycerone phosphate from D-tagatose 6-phosphate: step 1/2.</text>
</comment>
<evidence type="ECO:0000256" key="5">
    <source>
        <dbReference type="ARBA" id="ARBA00022840"/>
    </source>
</evidence>
<evidence type="ECO:0000259" key="7">
    <source>
        <dbReference type="Pfam" id="PF00294"/>
    </source>
</evidence>
<dbReference type="SUPFAM" id="SSF53613">
    <property type="entry name" value="Ribokinase-like"/>
    <property type="match status" value="1"/>
</dbReference>
<evidence type="ECO:0000256" key="3">
    <source>
        <dbReference type="ARBA" id="ARBA00022741"/>
    </source>
</evidence>
<organism evidence="8 9">
    <name type="scientific">Brevibacillus brevis</name>
    <name type="common">Bacillus brevis</name>
    <dbReference type="NCBI Taxonomy" id="1393"/>
    <lineage>
        <taxon>Bacteria</taxon>
        <taxon>Bacillati</taxon>
        <taxon>Bacillota</taxon>
        <taxon>Bacilli</taxon>
        <taxon>Bacillales</taxon>
        <taxon>Paenibacillaceae</taxon>
        <taxon>Brevibacillus</taxon>
    </lineage>
</organism>
<dbReference type="RefSeq" id="WP_310765173.1">
    <property type="nucleotide sequence ID" value="NZ_CP134050.1"/>
</dbReference>
<evidence type="ECO:0000256" key="2">
    <source>
        <dbReference type="ARBA" id="ARBA00022679"/>
    </source>
</evidence>
<dbReference type="InterPro" id="IPR017583">
    <property type="entry name" value="Tagatose/fructose_Pkinase"/>
</dbReference>
<dbReference type="NCBIfam" id="TIGR03168">
    <property type="entry name" value="1-PFK"/>
    <property type="match status" value="1"/>
</dbReference>
<dbReference type="PIRSF" id="PIRSF000535">
    <property type="entry name" value="1PFK/6PFK/LacC"/>
    <property type="match status" value="1"/>
</dbReference>